<dbReference type="SUPFAM" id="SSF81342">
    <property type="entry name" value="Transmembrane di-heme cytochromes"/>
    <property type="match status" value="1"/>
</dbReference>
<reference evidence="9 10" key="1">
    <citation type="submission" date="2019-03" db="EMBL/GenBank/DDBJ databases">
        <title>Genomic Encyclopedia of Type Strains, Phase IV (KMG-IV): sequencing the most valuable type-strain genomes for metagenomic binning, comparative biology and taxonomic classification.</title>
        <authorList>
            <person name="Goeker M."/>
        </authorList>
    </citation>
    <scope>NUCLEOTIDE SEQUENCE [LARGE SCALE GENOMIC DNA]</scope>
    <source>
        <strain evidence="9 10">DSM 4868</strain>
    </source>
</reference>
<organism evidence="9 10">
    <name type="scientific">Rhodovulum euryhalinum</name>
    <dbReference type="NCBI Taxonomy" id="35805"/>
    <lineage>
        <taxon>Bacteria</taxon>
        <taxon>Pseudomonadati</taxon>
        <taxon>Pseudomonadota</taxon>
        <taxon>Alphaproteobacteria</taxon>
        <taxon>Rhodobacterales</taxon>
        <taxon>Paracoccaceae</taxon>
        <taxon>Rhodovulum</taxon>
    </lineage>
</organism>
<keyword evidence="2" id="KW-1003">Cell membrane</keyword>
<dbReference type="InterPro" id="IPR016174">
    <property type="entry name" value="Di-haem_cyt_TM"/>
</dbReference>
<dbReference type="Pfam" id="PF01292">
    <property type="entry name" value="Ni_hydr_CYTB"/>
    <property type="match status" value="1"/>
</dbReference>
<dbReference type="GO" id="GO:0009055">
    <property type="term" value="F:electron transfer activity"/>
    <property type="evidence" value="ECO:0007669"/>
    <property type="project" value="InterPro"/>
</dbReference>
<evidence type="ECO:0000259" key="8">
    <source>
        <dbReference type="Pfam" id="PF01292"/>
    </source>
</evidence>
<dbReference type="EMBL" id="SLWW01000015">
    <property type="protein sequence ID" value="TCO69379.1"/>
    <property type="molecule type" value="Genomic_DNA"/>
</dbReference>
<dbReference type="GO" id="GO:0005886">
    <property type="term" value="C:plasma membrane"/>
    <property type="evidence" value="ECO:0007669"/>
    <property type="project" value="UniProtKB-SubCell"/>
</dbReference>
<keyword evidence="10" id="KW-1185">Reference proteome</keyword>
<evidence type="ECO:0000256" key="6">
    <source>
        <dbReference type="SAM" id="MobiDB-lite"/>
    </source>
</evidence>
<dbReference type="Gene3D" id="1.20.950.20">
    <property type="entry name" value="Transmembrane di-heme cytochromes, Chain C"/>
    <property type="match status" value="1"/>
</dbReference>
<protein>
    <submittedName>
        <fullName evidence="9">Cytochrome b</fullName>
    </submittedName>
</protein>
<name>A0A4R2KG49_9RHOB</name>
<dbReference type="AlphaFoldDB" id="A0A4R2KG49"/>
<keyword evidence="3 7" id="KW-0812">Transmembrane</keyword>
<keyword evidence="4 7" id="KW-1133">Transmembrane helix</keyword>
<feature type="transmembrane region" description="Helical" evidence="7">
    <location>
        <begin position="105"/>
        <end position="127"/>
    </location>
</feature>
<evidence type="ECO:0000256" key="2">
    <source>
        <dbReference type="ARBA" id="ARBA00022475"/>
    </source>
</evidence>
<comment type="subcellular location">
    <subcellularLocation>
        <location evidence="1">Cell membrane</location>
        <topology evidence="1">Multi-pass membrane protein</topology>
    </subcellularLocation>
</comment>
<evidence type="ECO:0000313" key="9">
    <source>
        <dbReference type="EMBL" id="TCO69379.1"/>
    </source>
</evidence>
<dbReference type="PANTHER" id="PTHR30485:SF2">
    <property type="entry name" value="BLL0597 PROTEIN"/>
    <property type="match status" value="1"/>
</dbReference>
<feature type="compositionally biased region" description="Basic and acidic residues" evidence="6">
    <location>
        <begin position="143"/>
        <end position="158"/>
    </location>
</feature>
<feature type="transmembrane region" description="Helical" evidence="7">
    <location>
        <begin position="174"/>
        <end position="195"/>
    </location>
</feature>
<feature type="domain" description="Cytochrome b561 bacterial/Ni-hydrogenase" evidence="8">
    <location>
        <begin position="14"/>
        <end position="207"/>
    </location>
</feature>
<feature type="transmembrane region" description="Helical" evidence="7">
    <location>
        <begin position="12"/>
        <end position="34"/>
    </location>
</feature>
<evidence type="ECO:0000256" key="4">
    <source>
        <dbReference type="ARBA" id="ARBA00022989"/>
    </source>
</evidence>
<gene>
    <name evidence="9" type="ORF">EV655_1158</name>
</gene>
<proteinExistence type="predicted"/>
<feature type="region of interest" description="Disordered" evidence="6">
    <location>
        <begin position="142"/>
        <end position="165"/>
    </location>
</feature>
<dbReference type="OrthoDB" id="196472at2"/>
<evidence type="ECO:0000313" key="10">
    <source>
        <dbReference type="Proteomes" id="UP000295142"/>
    </source>
</evidence>
<evidence type="ECO:0000256" key="5">
    <source>
        <dbReference type="ARBA" id="ARBA00023136"/>
    </source>
</evidence>
<dbReference type="InterPro" id="IPR051542">
    <property type="entry name" value="Hydrogenase_cytochrome"/>
</dbReference>
<dbReference type="Proteomes" id="UP000295142">
    <property type="component" value="Unassembled WGS sequence"/>
</dbReference>
<evidence type="ECO:0000256" key="7">
    <source>
        <dbReference type="SAM" id="Phobius"/>
    </source>
</evidence>
<dbReference type="GO" id="GO:0022904">
    <property type="term" value="P:respiratory electron transport chain"/>
    <property type="evidence" value="ECO:0007669"/>
    <property type="project" value="InterPro"/>
</dbReference>
<dbReference type="InterPro" id="IPR011577">
    <property type="entry name" value="Cyt_b561_bac/Ni-Hgenase"/>
</dbReference>
<dbReference type="PANTHER" id="PTHR30485">
    <property type="entry name" value="NI/FE-HYDROGENASE 1 B-TYPE CYTOCHROME SUBUNIT"/>
    <property type="match status" value="1"/>
</dbReference>
<sequence>MANQTMQETALIRVWDPVVRIGHWVLVAAFATAYLTEGEPEWLHTWAGYAIAATVLLRVFWGLIGPERARFSDFVTGPGKVVAYLKGLVSGKAERHLGHSPAGGAMTVALLAMLGVTAFSGMATLAAEEGKGPLARVIAQGESAEHGAPDDHEAHGEEEHEGGETVWEEVHESAATLSLVLILLHLGGVAWASMVHRENLAHAMISGDKRP</sequence>
<evidence type="ECO:0000256" key="1">
    <source>
        <dbReference type="ARBA" id="ARBA00004651"/>
    </source>
</evidence>
<keyword evidence="5 7" id="KW-0472">Membrane</keyword>
<comment type="caution">
    <text evidence="9">The sequence shown here is derived from an EMBL/GenBank/DDBJ whole genome shotgun (WGS) entry which is preliminary data.</text>
</comment>
<dbReference type="GO" id="GO:0020037">
    <property type="term" value="F:heme binding"/>
    <property type="evidence" value="ECO:0007669"/>
    <property type="project" value="TreeGrafter"/>
</dbReference>
<feature type="transmembrane region" description="Helical" evidence="7">
    <location>
        <begin position="46"/>
        <end position="64"/>
    </location>
</feature>
<accession>A0A4R2KG49</accession>
<evidence type="ECO:0000256" key="3">
    <source>
        <dbReference type="ARBA" id="ARBA00022692"/>
    </source>
</evidence>